<dbReference type="Pfam" id="PF13509">
    <property type="entry name" value="S1_2"/>
    <property type="match status" value="1"/>
</dbReference>
<protein>
    <submittedName>
        <fullName evidence="3">GntR family transcriptional regulator</fullName>
    </submittedName>
</protein>
<dbReference type="Proteomes" id="UP000886740">
    <property type="component" value="Unassembled WGS sequence"/>
</dbReference>
<evidence type="ECO:0000313" key="3">
    <source>
        <dbReference type="EMBL" id="HIX75752.1"/>
    </source>
</evidence>
<dbReference type="Gene3D" id="1.10.10.10">
    <property type="entry name" value="Winged helix-like DNA-binding domain superfamily/Winged helix DNA-binding domain"/>
    <property type="match status" value="1"/>
</dbReference>
<accession>A0A9D1XA68</accession>
<dbReference type="InterPro" id="IPR040764">
    <property type="entry name" value="CvfB_WH"/>
</dbReference>
<comment type="similarity">
    <text evidence="1">Belongs to the CvfB family.</text>
</comment>
<dbReference type="AlphaFoldDB" id="A0A9D1XA68"/>
<dbReference type="GO" id="GO:0003676">
    <property type="term" value="F:nucleic acid binding"/>
    <property type="evidence" value="ECO:0007669"/>
    <property type="project" value="InterPro"/>
</dbReference>
<gene>
    <name evidence="3" type="ORF">H9977_12080</name>
</gene>
<comment type="caution">
    <text evidence="3">The sequence shown here is derived from an EMBL/GenBank/DDBJ whole genome shotgun (WGS) entry which is preliminary data.</text>
</comment>
<evidence type="ECO:0000313" key="4">
    <source>
        <dbReference type="Proteomes" id="UP000886740"/>
    </source>
</evidence>
<feature type="domain" description="S1 motif" evidence="2">
    <location>
        <begin position="144"/>
        <end position="206"/>
    </location>
</feature>
<reference evidence="3" key="1">
    <citation type="journal article" date="2021" name="PeerJ">
        <title>Extensive microbial diversity within the chicken gut microbiome revealed by metagenomics and culture.</title>
        <authorList>
            <person name="Gilroy R."/>
            <person name="Ravi A."/>
            <person name="Getino M."/>
            <person name="Pursley I."/>
            <person name="Horton D.L."/>
            <person name="Alikhan N.F."/>
            <person name="Baker D."/>
            <person name="Gharbi K."/>
            <person name="Hall N."/>
            <person name="Watson M."/>
            <person name="Adriaenssens E.M."/>
            <person name="Foster-Nyarko E."/>
            <person name="Jarju S."/>
            <person name="Secka A."/>
            <person name="Antonio M."/>
            <person name="Oren A."/>
            <person name="Chaudhuri R.R."/>
            <person name="La Ragione R."/>
            <person name="Hildebrand F."/>
            <person name="Pallen M.J."/>
        </authorList>
    </citation>
    <scope>NUCLEOTIDE SEQUENCE</scope>
    <source>
        <strain evidence="3">ChiGjej6B6-14162</strain>
    </source>
</reference>
<dbReference type="InterPro" id="IPR012340">
    <property type="entry name" value="NA-bd_OB-fold"/>
</dbReference>
<name>A0A9D1XA68_9BACT</name>
<proteinExistence type="inferred from homology"/>
<reference evidence="3" key="2">
    <citation type="submission" date="2021-04" db="EMBL/GenBank/DDBJ databases">
        <authorList>
            <person name="Gilroy R."/>
        </authorList>
    </citation>
    <scope>NUCLEOTIDE SEQUENCE</scope>
    <source>
        <strain evidence="3">ChiGjej6B6-14162</strain>
    </source>
</reference>
<sequence>MIDVGKFNTLEIVKILSFGAYLDGGNGKEILLPTRYVPNDAMVGSKVDAFIYHDNEGRLIATTQRPHAIVGEFKLMRVRTVSQAGAFVEWGIMKDLFVPFKEQKSTMQEGRWYLIYVKLDHVSGRVMGSAKIEKFLDNVPPKYEHNEEVNLIVADETDLGYRVIINNTHTGLLYRNEVFQPLRKGEELKGYIKAVRDDEKIDVSLAPSGYQQKVGGISDLILSKLEESHGFIPVHDKSDPELIHEWFHCSKKAFKQAVGALYKRQAIQLEPNGIRLINED</sequence>
<dbReference type="Gene3D" id="2.40.50.140">
    <property type="entry name" value="Nucleic acid-binding proteins"/>
    <property type="match status" value="3"/>
</dbReference>
<dbReference type="PIRSF" id="PIRSF012524">
    <property type="entry name" value="YitL_S1"/>
    <property type="match status" value="1"/>
</dbReference>
<organism evidence="3 4">
    <name type="scientific">Candidatus Parabacteroides intestinipullorum</name>
    <dbReference type="NCBI Taxonomy" id="2838723"/>
    <lineage>
        <taxon>Bacteria</taxon>
        <taxon>Pseudomonadati</taxon>
        <taxon>Bacteroidota</taxon>
        <taxon>Bacteroidia</taxon>
        <taxon>Bacteroidales</taxon>
        <taxon>Tannerellaceae</taxon>
        <taxon>Parabacteroides</taxon>
    </lineage>
</organism>
<dbReference type="PANTHER" id="PTHR37296">
    <property type="entry name" value="CONSERVED VIRULENCE FACTOR B"/>
    <property type="match status" value="1"/>
</dbReference>
<dbReference type="InterPro" id="IPR014464">
    <property type="entry name" value="CvfB_fam"/>
</dbReference>
<evidence type="ECO:0000256" key="1">
    <source>
        <dbReference type="PIRNR" id="PIRNR012524"/>
    </source>
</evidence>
<dbReference type="InterPro" id="IPR039566">
    <property type="entry name" value="CvfB_S1_st"/>
</dbReference>
<dbReference type="EMBL" id="DXEL01000082">
    <property type="protein sequence ID" value="HIX75752.1"/>
    <property type="molecule type" value="Genomic_DNA"/>
</dbReference>
<feature type="domain" description="S1 motif" evidence="2">
    <location>
        <begin position="3"/>
        <end position="64"/>
    </location>
</feature>
<evidence type="ECO:0000259" key="2">
    <source>
        <dbReference type="SMART" id="SM00316"/>
    </source>
</evidence>
<dbReference type="PANTHER" id="PTHR37296:SF1">
    <property type="entry name" value="CONSERVED VIRULENCE FACTOR B"/>
    <property type="match status" value="1"/>
</dbReference>
<dbReference type="SMART" id="SM00316">
    <property type="entry name" value="S1"/>
    <property type="match status" value="2"/>
</dbReference>
<dbReference type="InterPro" id="IPR003029">
    <property type="entry name" value="S1_domain"/>
</dbReference>
<dbReference type="Pfam" id="PF17783">
    <property type="entry name" value="WHD_CvfB"/>
    <property type="match status" value="1"/>
</dbReference>
<dbReference type="InterPro" id="IPR036388">
    <property type="entry name" value="WH-like_DNA-bd_sf"/>
</dbReference>